<gene>
    <name evidence="9" type="ORF">EDS130_LOCUS23020</name>
</gene>
<organism evidence="9 10">
    <name type="scientific">Adineta ricciae</name>
    <name type="common">Rotifer</name>
    <dbReference type="NCBI Taxonomy" id="249248"/>
    <lineage>
        <taxon>Eukaryota</taxon>
        <taxon>Metazoa</taxon>
        <taxon>Spiralia</taxon>
        <taxon>Gnathifera</taxon>
        <taxon>Rotifera</taxon>
        <taxon>Eurotatoria</taxon>
        <taxon>Bdelloidea</taxon>
        <taxon>Adinetida</taxon>
        <taxon>Adinetidae</taxon>
        <taxon>Adineta</taxon>
    </lineage>
</organism>
<comment type="subcellular location">
    <subcellularLocation>
        <location evidence="1">Membrane</location>
    </subcellularLocation>
</comment>
<keyword evidence="4 7" id="KW-1133">Transmembrane helix</keyword>
<keyword evidence="3" id="KW-0677">Repeat</keyword>
<proteinExistence type="predicted"/>
<dbReference type="SUPFAM" id="SSF101898">
    <property type="entry name" value="NHL repeat"/>
    <property type="match status" value="1"/>
</dbReference>
<feature type="domain" description="PKD/REJ-like" evidence="8">
    <location>
        <begin position="220"/>
        <end position="695"/>
    </location>
</feature>
<evidence type="ECO:0000256" key="6">
    <source>
        <dbReference type="PROSITE-ProRule" id="PRU00504"/>
    </source>
</evidence>
<dbReference type="Pfam" id="PF01436">
    <property type="entry name" value="NHL"/>
    <property type="match status" value="1"/>
</dbReference>
<dbReference type="PANTHER" id="PTHR46730">
    <property type="entry name" value="POLYCYSTIN-1"/>
    <property type="match status" value="1"/>
</dbReference>
<dbReference type="InterPro" id="IPR011042">
    <property type="entry name" value="6-blade_b-propeller_TolB-like"/>
</dbReference>
<sequence length="1348" mass="151375">MRDYHRVVKRWLGDNFTVGASVVGTGIAGNASDSLSWPHGLFVTSNFDLYVADRRNHRIQLFHFGQLNGTTVVGKTSVNITITLNQPVGITLDADDYLFIVDCYNHRVVGSGPNGFRCIVGCTGVRGSGSDQLAFPVLFSFDSFGNIYVTDWSNNRTQKFYFLQSSCGELTSTEQMTTTSSTIINQPCSPPTVTLIPGVSSLASPIQFRRSQDFTIISLIQLHCNVSLLMNTQWAIKNCTSFCSQQVSTDPTIITTFSELYIPSRTLPYGLYEIKLTVTMTNMTMLSTSATVYVQISPSGITANLIQYGTSMITRGHQQDLQLDPGSYSVDPDQDTFNASNWKYSFYCRIYGLSMFPNLQGSLLTINDMRNDSSNPSCLSANRTGWKFDTPLNSSLTILAGSLQFNRTYQFMVYMENRRNSSLQATGYVLVKVDETRPYMILIGCVIWTMCEPNLEFQLVNPTTQVALFSVCAGDDSAIQNITWSVYYSATNSSANFTQWVLFNQTTSYRDKYLFGMNTSNFTAMNQLFLVNPQIPLWKFEVIYTFPTAISVSSLNFLINQPPFNGSCSIDSLNGTTSSHFTVSCSNWFDEDGIKDYTLLAWTNNSTKKMMVAYSSASIFQTYLPISDDQISVLRLIVQIRDQLDCITEVNISSVTVYSDSTAINDLINDIQNSSANSHANSIIQLLASENQNLVGQLLTSTSQQLNQINNDELDKAISNGVPRANIFISTLTDHSQQSKALVSLNQSALNEFNQNLNSRANVRDYLITFTTKLPITTSNTIKLQASSLAQLTKITNELTRSALTIASNRCYQLAIALESLKTKIAYEDMQLAASDLLQCAANILSAVNGPLQQRTTILDIDSYQATKFPDDYDTNLEFDWANPNLFADDNDFSLETIQKNRNVYYQKQLSNDINAQMTQLLSLLTSSLNTHLNVGQDFSIDTSQVLLSIETKSSQFFSNSFTKRIGNGQVQLPNNFNSHLNTSKKLSIRSMMEPLAAFGDSKSALYTNLSRSLSFSILDHDQNELKIHTTANESIEILIPRDPNLLVPPMTLQNVTAFNSIPRNLTFDLHYLNLTTSLPISVHWEIQPLNTSLAYLFVYRFDQSPQLSSSVNQIDGWTLLCPANLTTEGMYFVYIDNQRTIGHQSMIFGLRELNETEINDRCTNLSIADPPIADERRNFTSNYQIRIYTSGCYYLDANNQWKSDGLLVGPLTNRNQTQCYSTHLTTFAGGFGVLPETIDWSYVFANADFAKNKMVYLTVICFCVIYWISTVYARYENKKDVERLGVTVLSDSQKDDGYYYQTLVSSDQRNNAETKSNAYFVIHGEKNDTQRFQRWTSKFSYAESINY</sequence>
<evidence type="ECO:0000313" key="10">
    <source>
        <dbReference type="Proteomes" id="UP000663852"/>
    </source>
</evidence>
<dbReference type="Pfam" id="PF02010">
    <property type="entry name" value="REJ"/>
    <property type="match status" value="1"/>
</dbReference>
<feature type="transmembrane region" description="Helical" evidence="7">
    <location>
        <begin position="1255"/>
        <end position="1274"/>
    </location>
</feature>
<dbReference type="InterPro" id="IPR002859">
    <property type="entry name" value="PKD/REJ-like"/>
</dbReference>
<comment type="caution">
    <text evidence="9">The sequence shown here is derived from an EMBL/GenBank/DDBJ whole genome shotgun (WGS) entry which is preliminary data.</text>
</comment>
<evidence type="ECO:0000256" key="4">
    <source>
        <dbReference type="ARBA" id="ARBA00022989"/>
    </source>
</evidence>
<reference evidence="9" key="1">
    <citation type="submission" date="2021-02" db="EMBL/GenBank/DDBJ databases">
        <authorList>
            <person name="Nowell W R."/>
        </authorList>
    </citation>
    <scope>NUCLEOTIDE SEQUENCE</scope>
</reference>
<evidence type="ECO:0000256" key="3">
    <source>
        <dbReference type="ARBA" id="ARBA00022737"/>
    </source>
</evidence>
<dbReference type="Proteomes" id="UP000663852">
    <property type="component" value="Unassembled WGS sequence"/>
</dbReference>
<evidence type="ECO:0000256" key="2">
    <source>
        <dbReference type="ARBA" id="ARBA00022692"/>
    </source>
</evidence>
<name>A0A814TA67_ADIRI</name>
<dbReference type="InterPro" id="IPR001258">
    <property type="entry name" value="NHL_repeat"/>
</dbReference>
<keyword evidence="2 7" id="KW-0812">Transmembrane</keyword>
<dbReference type="GO" id="GO:0006816">
    <property type="term" value="P:calcium ion transport"/>
    <property type="evidence" value="ECO:0007669"/>
    <property type="project" value="TreeGrafter"/>
</dbReference>
<feature type="repeat" description="NHL" evidence="6">
    <location>
        <begin position="35"/>
        <end position="65"/>
    </location>
</feature>
<protein>
    <recommendedName>
        <fullName evidence="8">PKD/REJ-like domain-containing protein</fullName>
    </recommendedName>
</protein>
<evidence type="ECO:0000259" key="8">
    <source>
        <dbReference type="Pfam" id="PF02010"/>
    </source>
</evidence>
<dbReference type="GO" id="GO:0005261">
    <property type="term" value="F:monoatomic cation channel activity"/>
    <property type="evidence" value="ECO:0007669"/>
    <property type="project" value="TreeGrafter"/>
</dbReference>
<dbReference type="GO" id="GO:0005886">
    <property type="term" value="C:plasma membrane"/>
    <property type="evidence" value="ECO:0007669"/>
    <property type="project" value="TreeGrafter"/>
</dbReference>
<evidence type="ECO:0000256" key="7">
    <source>
        <dbReference type="SAM" id="Phobius"/>
    </source>
</evidence>
<dbReference type="PROSITE" id="PS51125">
    <property type="entry name" value="NHL"/>
    <property type="match status" value="1"/>
</dbReference>
<dbReference type="EMBL" id="CAJNOJ010000124">
    <property type="protein sequence ID" value="CAF1158717.1"/>
    <property type="molecule type" value="Genomic_DNA"/>
</dbReference>
<dbReference type="PANTHER" id="PTHR46730:SF1">
    <property type="entry name" value="PLAT DOMAIN-CONTAINING PROTEIN"/>
    <property type="match status" value="1"/>
</dbReference>
<evidence type="ECO:0000256" key="1">
    <source>
        <dbReference type="ARBA" id="ARBA00004370"/>
    </source>
</evidence>
<dbReference type="Gene3D" id="2.120.10.30">
    <property type="entry name" value="TolB, C-terminal domain"/>
    <property type="match status" value="1"/>
</dbReference>
<dbReference type="CDD" id="cd05819">
    <property type="entry name" value="NHL"/>
    <property type="match status" value="1"/>
</dbReference>
<keyword evidence="5 7" id="KW-0472">Membrane</keyword>
<accession>A0A814TA67</accession>
<dbReference type="OrthoDB" id="10028343at2759"/>
<evidence type="ECO:0000313" key="9">
    <source>
        <dbReference type="EMBL" id="CAF1158717.1"/>
    </source>
</evidence>
<evidence type="ECO:0000256" key="5">
    <source>
        <dbReference type="ARBA" id="ARBA00023136"/>
    </source>
</evidence>